<evidence type="ECO:0000313" key="10">
    <source>
        <dbReference type="EMBL" id="KEI65244.1"/>
    </source>
</evidence>
<dbReference type="GO" id="GO:0008408">
    <property type="term" value="F:3'-5' exonuclease activity"/>
    <property type="evidence" value="ECO:0007669"/>
    <property type="project" value="InterPro"/>
</dbReference>
<keyword evidence="6" id="KW-0239">DNA-directed DNA polymerase</keyword>
<name>A0A073CAA1_PLAA1</name>
<dbReference type="GO" id="GO:0006302">
    <property type="term" value="P:double-strand break repair"/>
    <property type="evidence" value="ECO:0007669"/>
    <property type="project" value="TreeGrafter"/>
</dbReference>
<dbReference type="Gene3D" id="3.30.420.10">
    <property type="entry name" value="Ribonuclease H-like superfamily/Ribonuclease H"/>
    <property type="match status" value="1"/>
</dbReference>
<dbReference type="GO" id="GO:0006261">
    <property type="term" value="P:DNA-templated DNA replication"/>
    <property type="evidence" value="ECO:0007669"/>
    <property type="project" value="InterPro"/>
</dbReference>
<dbReference type="SMART" id="SM00482">
    <property type="entry name" value="POLAc"/>
    <property type="match status" value="1"/>
</dbReference>
<dbReference type="GO" id="GO:0003887">
    <property type="term" value="F:DNA-directed DNA polymerase activity"/>
    <property type="evidence" value="ECO:0007669"/>
    <property type="project" value="UniProtKB-KW"/>
</dbReference>
<dbReference type="InterPro" id="IPR019760">
    <property type="entry name" value="DNA-dir_DNA_pol_A_CS"/>
</dbReference>
<geneLocation type="plasmid" evidence="10 11">
    <name>pPA115</name>
</geneLocation>
<dbReference type="Pfam" id="PF00476">
    <property type="entry name" value="DNA_pol_A"/>
    <property type="match status" value="1"/>
</dbReference>
<feature type="domain" description="DNA-directed DNA polymerase family A palm" evidence="9">
    <location>
        <begin position="346"/>
        <end position="549"/>
    </location>
</feature>
<accession>A0A073CAA1</accession>
<evidence type="ECO:0000256" key="5">
    <source>
        <dbReference type="ARBA" id="ARBA00022695"/>
    </source>
</evidence>
<reference evidence="10 11" key="1">
    <citation type="journal article" date="2014" name="Appl. Environ. Microbiol.">
        <title>Elucidation of insertion elements encoded on plasmids and in vitro construction of shuttle vectors from the toxic cyanobacterium Planktothrix.</title>
        <authorList>
            <person name="Christiansen G."/>
            <person name="Goesmann A."/>
            <person name="Kurmayer R."/>
        </authorList>
    </citation>
    <scope>NUCLEOTIDE SEQUENCE [LARGE SCALE GENOMIC DNA]</scope>
    <source>
        <strain evidence="10 11">NIVA-CYA 126/8</strain>
        <plasmid evidence="10">pPA115</plasmid>
    </source>
</reference>
<keyword evidence="10" id="KW-0614">Plasmid</keyword>
<dbReference type="Gene3D" id="1.10.150.20">
    <property type="entry name" value="5' to 3' exonuclease, C-terminal subdomain"/>
    <property type="match status" value="1"/>
</dbReference>
<feature type="domain" description="3'-5' exonuclease" evidence="8">
    <location>
        <begin position="3"/>
        <end position="174"/>
    </location>
</feature>
<dbReference type="PATRIC" id="fig|388467.6.peg.4664"/>
<dbReference type="SMART" id="SM00474">
    <property type="entry name" value="35EXOc"/>
    <property type="match status" value="1"/>
</dbReference>
<dbReference type="PROSITE" id="PS00447">
    <property type="entry name" value="DNA_POLYMERASE_A"/>
    <property type="match status" value="1"/>
</dbReference>
<dbReference type="Gene3D" id="3.30.70.370">
    <property type="match status" value="1"/>
</dbReference>
<dbReference type="SUPFAM" id="SSF53098">
    <property type="entry name" value="Ribonuclease H-like"/>
    <property type="match status" value="1"/>
</dbReference>
<evidence type="ECO:0000259" key="8">
    <source>
        <dbReference type="SMART" id="SM00474"/>
    </source>
</evidence>
<dbReference type="SUPFAM" id="SSF56672">
    <property type="entry name" value="DNA/RNA polymerases"/>
    <property type="match status" value="1"/>
</dbReference>
<dbReference type="Gene3D" id="1.20.1060.10">
    <property type="entry name" value="Taq DNA Polymerase, Chain T, domain 4"/>
    <property type="match status" value="1"/>
</dbReference>
<keyword evidence="4 10" id="KW-0808">Transferase</keyword>
<dbReference type="RefSeq" id="WP_042158391.1">
    <property type="nucleotide sequence ID" value="NZ_CM002804.1"/>
</dbReference>
<comment type="similarity">
    <text evidence="1">Belongs to the DNA polymerase type-A family.</text>
</comment>
<evidence type="ECO:0000259" key="9">
    <source>
        <dbReference type="SMART" id="SM00482"/>
    </source>
</evidence>
<comment type="catalytic activity">
    <reaction evidence="7">
        <text>DNA(n) + a 2'-deoxyribonucleoside 5'-triphosphate = DNA(n+1) + diphosphate</text>
        <dbReference type="Rhea" id="RHEA:22508"/>
        <dbReference type="Rhea" id="RHEA-COMP:17339"/>
        <dbReference type="Rhea" id="RHEA-COMP:17340"/>
        <dbReference type="ChEBI" id="CHEBI:33019"/>
        <dbReference type="ChEBI" id="CHEBI:61560"/>
        <dbReference type="ChEBI" id="CHEBI:173112"/>
        <dbReference type="EC" id="2.7.7.7"/>
    </reaction>
</comment>
<dbReference type="InterPro" id="IPR001098">
    <property type="entry name" value="DNA-dir_DNA_pol_A_palm_dom"/>
</dbReference>
<dbReference type="AlphaFoldDB" id="A0A073CAA1"/>
<proteinExistence type="inferred from homology"/>
<evidence type="ECO:0000256" key="1">
    <source>
        <dbReference type="ARBA" id="ARBA00007705"/>
    </source>
</evidence>
<dbReference type="InterPro" id="IPR002562">
    <property type="entry name" value="3'-5'_exonuclease_dom"/>
</dbReference>
<keyword evidence="11" id="KW-1185">Reference proteome</keyword>
<evidence type="ECO:0000256" key="2">
    <source>
        <dbReference type="ARBA" id="ARBA00012417"/>
    </source>
</evidence>
<dbReference type="PANTHER" id="PTHR10133:SF62">
    <property type="entry name" value="DNA POLYMERASE THETA"/>
    <property type="match status" value="1"/>
</dbReference>
<evidence type="ECO:0000256" key="4">
    <source>
        <dbReference type="ARBA" id="ARBA00022679"/>
    </source>
</evidence>
<dbReference type="InterPro" id="IPR002298">
    <property type="entry name" value="DNA_polymerase_A"/>
</dbReference>
<evidence type="ECO:0000313" key="11">
    <source>
        <dbReference type="Proteomes" id="UP000027395"/>
    </source>
</evidence>
<dbReference type="HOGENOM" id="CLU_004675_2_6_3"/>
<dbReference type="Pfam" id="PF01612">
    <property type="entry name" value="DNA_pol_A_exo1"/>
    <property type="match status" value="1"/>
</dbReference>
<gene>
    <name evidence="10" type="primary">polA</name>
    <name evidence="10" type="ORF">A19Y_9038</name>
</gene>
<dbReference type="GO" id="GO:0003677">
    <property type="term" value="F:DNA binding"/>
    <property type="evidence" value="ECO:0007669"/>
    <property type="project" value="InterPro"/>
</dbReference>
<dbReference type="PANTHER" id="PTHR10133">
    <property type="entry name" value="DNA POLYMERASE I"/>
    <property type="match status" value="1"/>
</dbReference>
<dbReference type="InterPro" id="IPR036397">
    <property type="entry name" value="RNaseH_sf"/>
</dbReference>
<dbReference type="EC" id="2.7.7.7" evidence="2"/>
<dbReference type="InterPro" id="IPR012337">
    <property type="entry name" value="RNaseH-like_sf"/>
</dbReference>
<sequence>MNYNFITNSDQLKKALFPLMKAPVLAIDTETTGLDPFIDRICLIQIAVPQHPILIIDLTAMGTRGCQLLKKLLNSRALKIFQNAKFDWKMLEMANLRPSGPFFDVMLASQVLRSGLKKDHDLQSLAWEFLKVKLDKSLQFSNFAVKLSTAQLEYAALDAAVLLKLKTRLHSKLEKAGLLETAQIEFDALPAVAQMELNGMRLDAIAWQQVGSELKAQEQRVLTQLINAGLKPAPSPQLSLFPELTETLNPRSTSQVLQALRALNIPVQSTRKNELIPKAREYPILQFLLHYRKLASLCSNFVEALPKHIHPKTGRIHPSYRQCGARSGRFSCQQPNLQNIPRNCTAQGMRTCFICEPGYQIIKADYSQIELRIVAEISSDHRMLNAYSKGEDLHALTASLITGKLLEQITPEDRQIAKSVNFGLIYGMGAAKLQAYAEEKYDVLLTLEEAKLFRKRFFTAYQGVKNWHEQVRKTVYAQGQREIRTIGGRRRRWASKPRLCELLNHPVQGTSADLLKVAIARLFEVLPNTEAKLIGVVHDEILLECPQQTLKKTTLLLKRVMIEAGQQYLQQVPIEVDVKTALSWG</sequence>
<dbReference type="EMBL" id="CM002804">
    <property type="protein sequence ID" value="KEI65244.1"/>
    <property type="molecule type" value="Genomic_DNA"/>
</dbReference>
<dbReference type="Proteomes" id="UP000027395">
    <property type="component" value="Plasmid pPA115"/>
</dbReference>
<dbReference type="PRINTS" id="PR00868">
    <property type="entry name" value="DNAPOLI"/>
</dbReference>
<dbReference type="InterPro" id="IPR043502">
    <property type="entry name" value="DNA/RNA_pol_sf"/>
</dbReference>
<organism evidence="10 11">
    <name type="scientific">Planktothrix agardhii (strain NIVA-CYA 126/8)</name>
    <dbReference type="NCBI Taxonomy" id="388467"/>
    <lineage>
        <taxon>Bacteria</taxon>
        <taxon>Bacillati</taxon>
        <taxon>Cyanobacteriota</taxon>
        <taxon>Cyanophyceae</taxon>
        <taxon>Oscillatoriophycideae</taxon>
        <taxon>Oscillatoriales</taxon>
        <taxon>Microcoleaceae</taxon>
        <taxon>Planktothrix</taxon>
    </lineage>
</organism>
<protein>
    <recommendedName>
        <fullName evidence="3">DNA polymerase I</fullName>
        <ecNumber evidence="2">2.7.7.7</ecNumber>
    </recommendedName>
</protein>
<evidence type="ECO:0000256" key="7">
    <source>
        <dbReference type="ARBA" id="ARBA00049244"/>
    </source>
</evidence>
<keyword evidence="5 10" id="KW-0548">Nucleotidyltransferase</keyword>
<evidence type="ECO:0000256" key="6">
    <source>
        <dbReference type="ARBA" id="ARBA00022932"/>
    </source>
</evidence>
<evidence type="ECO:0000256" key="3">
    <source>
        <dbReference type="ARBA" id="ARBA00020311"/>
    </source>
</evidence>